<dbReference type="GO" id="GO:0003779">
    <property type="term" value="F:actin binding"/>
    <property type="evidence" value="ECO:0007669"/>
    <property type="project" value="InterPro"/>
</dbReference>
<dbReference type="SUPFAM" id="SSF47050">
    <property type="entry name" value="VHP, Villin headpiece domain"/>
    <property type="match status" value="1"/>
</dbReference>
<evidence type="ECO:0000256" key="3">
    <source>
        <dbReference type="SAM" id="MobiDB-lite"/>
    </source>
</evidence>
<comment type="subcellular location">
    <subcellularLocation>
        <location evidence="1">Cytoplasm</location>
        <location evidence="1">Cytoskeleton</location>
    </subcellularLocation>
</comment>
<feature type="compositionally biased region" description="Basic and acidic residues" evidence="3">
    <location>
        <begin position="53"/>
        <end position="64"/>
    </location>
</feature>
<dbReference type="OrthoDB" id="783549at2759"/>
<evidence type="ECO:0000313" key="6">
    <source>
        <dbReference type="Proteomes" id="UP001055439"/>
    </source>
</evidence>
<evidence type="ECO:0000313" key="5">
    <source>
        <dbReference type="EMBL" id="URE44348.1"/>
    </source>
</evidence>
<dbReference type="PROSITE" id="PS51089">
    <property type="entry name" value="HP"/>
    <property type="match status" value="1"/>
</dbReference>
<feature type="compositionally biased region" description="Basic and acidic residues" evidence="3">
    <location>
        <begin position="1"/>
        <end position="19"/>
    </location>
</feature>
<evidence type="ECO:0000259" key="4">
    <source>
        <dbReference type="PROSITE" id="PS51089"/>
    </source>
</evidence>
<evidence type="ECO:0000256" key="2">
    <source>
        <dbReference type="ARBA" id="ARBA00023212"/>
    </source>
</evidence>
<sequence>MAGSESEHSLEFSSEKEPIEGDGSVSESNDADSEVTQEPKMDENCGETTFSYERLKAKSSDPVSRIDHKQREAYLSDAEFETVLGMTKEAFYQQPKWKQDMQKRKVDLF</sequence>
<dbReference type="InterPro" id="IPR003128">
    <property type="entry name" value="Villin_headpiece"/>
</dbReference>
<dbReference type="GO" id="GO:0005856">
    <property type="term" value="C:cytoskeleton"/>
    <property type="evidence" value="ECO:0007669"/>
    <property type="project" value="UniProtKB-SubCell"/>
</dbReference>
<dbReference type="Proteomes" id="UP001055439">
    <property type="component" value="Chromosome 9"/>
</dbReference>
<evidence type="ECO:0000256" key="1">
    <source>
        <dbReference type="ARBA" id="ARBA00004245"/>
    </source>
</evidence>
<reference evidence="5" key="1">
    <citation type="submission" date="2022-05" db="EMBL/GenBank/DDBJ databases">
        <title>The Musa troglodytarum L. genome provides insights into the mechanism of non-climacteric behaviour and enrichment of carotenoids.</title>
        <authorList>
            <person name="Wang J."/>
        </authorList>
    </citation>
    <scope>NUCLEOTIDE SEQUENCE</scope>
    <source>
        <tissue evidence="5">Leaf</tissue>
    </source>
</reference>
<keyword evidence="2" id="KW-0963">Cytoplasm</keyword>
<organism evidence="5 6">
    <name type="scientific">Musa troglodytarum</name>
    <name type="common">fe'i banana</name>
    <dbReference type="NCBI Taxonomy" id="320322"/>
    <lineage>
        <taxon>Eukaryota</taxon>
        <taxon>Viridiplantae</taxon>
        <taxon>Streptophyta</taxon>
        <taxon>Embryophyta</taxon>
        <taxon>Tracheophyta</taxon>
        <taxon>Spermatophyta</taxon>
        <taxon>Magnoliopsida</taxon>
        <taxon>Liliopsida</taxon>
        <taxon>Zingiberales</taxon>
        <taxon>Musaceae</taxon>
        <taxon>Musa</taxon>
    </lineage>
</organism>
<keyword evidence="6" id="KW-1185">Reference proteome</keyword>
<dbReference type="Gene3D" id="1.10.950.10">
    <property type="entry name" value="Villin headpiece domain"/>
    <property type="match status" value="1"/>
</dbReference>
<gene>
    <name evidence="5" type="ORF">MUK42_23743</name>
</gene>
<feature type="domain" description="HP" evidence="4">
    <location>
        <begin position="44"/>
        <end position="109"/>
    </location>
</feature>
<feature type="region of interest" description="Disordered" evidence="3">
    <location>
        <begin position="1"/>
        <end position="64"/>
    </location>
</feature>
<dbReference type="SMART" id="SM00153">
    <property type="entry name" value="VHP"/>
    <property type="match status" value="1"/>
</dbReference>
<dbReference type="GO" id="GO:0007010">
    <property type="term" value="P:cytoskeleton organization"/>
    <property type="evidence" value="ECO:0007669"/>
    <property type="project" value="InterPro"/>
</dbReference>
<dbReference type="EMBL" id="CP097511">
    <property type="protein sequence ID" value="URE44348.1"/>
    <property type="molecule type" value="Genomic_DNA"/>
</dbReference>
<dbReference type="InterPro" id="IPR036886">
    <property type="entry name" value="Villin_headpiece_dom_sf"/>
</dbReference>
<name>A0A9E7L392_9LILI</name>
<protein>
    <submittedName>
        <fullName evidence="5">Villin headpiece domain</fullName>
    </submittedName>
</protein>
<dbReference type="Pfam" id="PF02209">
    <property type="entry name" value="VHP"/>
    <property type="match status" value="1"/>
</dbReference>
<dbReference type="AlphaFoldDB" id="A0A9E7L392"/>
<proteinExistence type="predicted"/>
<accession>A0A9E7L392</accession>
<keyword evidence="2" id="KW-0206">Cytoskeleton</keyword>